<proteinExistence type="predicted"/>
<dbReference type="Pfam" id="PF10721">
    <property type="entry name" value="DUF2514"/>
    <property type="match status" value="1"/>
</dbReference>
<keyword evidence="2" id="KW-0812">Transmembrane</keyword>
<feature type="coiled-coil region" evidence="1">
    <location>
        <begin position="69"/>
        <end position="103"/>
    </location>
</feature>
<gene>
    <name evidence="3" type="ORF">LZT28_02070</name>
</gene>
<organism evidence="3 4">
    <name type="scientific">Aeromonas media</name>
    <dbReference type="NCBI Taxonomy" id="651"/>
    <lineage>
        <taxon>Bacteria</taxon>
        <taxon>Pseudomonadati</taxon>
        <taxon>Pseudomonadota</taxon>
        <taxon>Gammaproteobacteria</taxon>
        <taxon>Aeromonadales</taxon>
        <taxon>Aeromonadaceae</taxon>
        <taxon>Aeromonas</taxon>
    </lineage>
</organism>
<dbReference type="AlphaFoldDB" id="A0AAW5REB9"/>
<keyword evidence="1" id="KW-0175">Coiled coil</keyword>
<comment type="caution">
    <text evidence="3">The sequence shown here is derived from an EMBL/GenBank/DDBJ whole genome shotgun (WGS) entry which is preliminary data.</text>
</comment>
<accession>A0AAW5REB9</accession>
<dbReference type="RefSeq" id="WP_052833534.1">
    <property type="nucleotide sequence ID" value="NZ_CAWMGL010000106.1"/>
</dbReference>
<feature type="transmembrane region" description="Helical" evidence="2">
    <location>
        <begin position="12"/>
        <end position="30"/>
    </location>
</feature>
<sequence>MNPVRQFLDAHPVAWFFARLTAVALLVWWIHHSGYSSGAHDKGLEWSEKWNKQAAELATARADAVTAAREVEQRRQADIEKVRQDAEQEIARAESDAAAASAVAAGLHEQARRLAARANQCASHTGSAQPGETARQPAVVLADLLSRADARAGELARAYDRARASGLACERAYHSLISQQ</sequence>
<evidence type="ECO:0000313" key="4">
    <source>
        <dbReference type="Proteomes" id="UP001208651"/>
    </source>
</evidence>
<evidence type="ECO:0000256" key="1">
    <source>
        <dbReference type="SAM" id="Coils"/>
    </source>
</evidence>
<dbReference type="InterPro" id="IPR019659">
    <property type="entry name" value="DUF2514"/>
</dbReference>
<evidence type="ECO:0000313" key="3">
    <source>
        <dbReference type="EMBL" id="MCV3287045.1"/>
    </source>
</evidence>
<keyword evidence="2" id="KW-0472">Membrane</keyword>
<keyword evidence="2" id="KW-1133">Transmembrane helix</keyword>
<dbReference type="Proteomes" id="UP001208651">
    <property type="component" value="Unassembled WGS sequence"/>
</dbReference>
<evidence type="ECO:0000256" key="2">
    <source>
        <dbReference type="SAM" id="Phobius"/>
    </source>
</evidence>
<protein>
    <submittedName>
        <fullName evidence="3">DUF2514 domain-containing protein</fullName>
    </submittedName>
</protein>
<reference evidence="3" key="1">
    <citation type="submission" date="2022-01" db="EMBL/GenBank/DDBJ databases">
        <title>Comparison of Fish pathogen Aeromonas spp.</title>
        <authorList>
            <person name="Dubey S."/>
            <person name="Sorum H."/>
            <person name="Munangandu H.M."/>
        </authorList>
    </citation>
    <scope>NUCLEOTIDE SEQUENCE</scope>
    <source>
        <strain evidence="3">SD/21-15</strain>
    </source>
</reference>
<name>A0AAW5REB9_AERME</name>
<dbReference type="EMBL" id="JAJVCY010000002">
    <property type="protein sequence ID" value="MCV3287045.1"/>
    <property type="molecule type" value="Genomic_DNA"/>
</dbReference>